<keyword evidence="5 6" id="KW-0472">Membrane</keyword>
<evidence type="ECO:0000256" key="2">
    <source>
        <dbReference type="ARBA" id="ARBA00009773"/>
    </source>
</evidence>
<keyword evidence="3 6" id="KW-0812">Transmembrane</keyword>
<comment type="caution">
    <text evidence="7">The sequence shown here is derived from an EMBL/GenBank/DDBJ whole genome shotgun (WGS) entry which is preliminary data.</text>
</comment>
<reference evidence="7 8" key="1">
    <citation type="submission" date="2016-12" db="EMBL/GenBank/DDBJ databases">
        <title>The draft genome sequence of Actinophytocola xinjiangensis.</title>
        <authorList>
            <person name="Wang W."/>
            <person name="Yuan L."/>
        </authorList>
    </citation>
    <scope>NUCLEOTIDE SEQUENCE [LARGE SCALE GENOMIC DNA]</scope>
    <source>
        <strain evidence="7 8">CGMCC 4.4663</strain>
    </source>
</reference>
<evidence type="ECO:0000256" key="5">
    <source>
        <dbReference type="ARBA" id="ARBA00023136"/>
    </source>
</evidence>
<proteinExistence type="inferred from homology"/>
<feature type="transmembrane region" description="Helical" evidence="6">
    <location>
        <begin position="50"/>
        <end position="76"/>
    </location>
</feature>
<feature type="transmembrane region" description="Helical" evidence="6">
    <location>
        <begin position="185"/>
        <end position="218"/>
    </location>
</feature>
<accession>A0A7Z0WJ58</accession>
<dbReference type="Proteomes" id="UP000185696">
    <property type="component" value="Unassembled WGS sequence"/>
</dbReference>
<keyword evidence="8" id="KW-1185">Reference proteome</keyword>
<dbReference type="OrthoDB" id="9799225at2"/>
<dbReference type="PANTHER" id="PTHR21716:SF64">
    <property type="entry name" value="AI-2 TRANSPORT PROTEIN TQSA"/>
    <property type="match status" value="1"/>
</dbReference>
<name>A0A7Z0WJ58_9PSEU</name>
<evidence type="ECO:0000256" key="3">
    <source>
        <dbReference type="ARBA" id="ARBA00022692"/>
    </source>
</evidence>
<sequence length="334" mass="34686">MLLGTSAAVVTGAGIKAMSWLVGPVFLALIIVIAVSPVRTWLRRKGMPAWLATTALVLAVFGVMLVMVLVLVVSVAQLAGELPNYAARADDLIAGATAWLADLGIDGDELHQITQSLDLGKLAGVAGSVLASVGGLVSNIVFVLSLLLFLSIEASAAPARLAEIAQDRPAVAVALADFARGTRRYLVVTTVFGLLVAVLDTVALMLLGIPLALVWGLLAFITNYVPNIGFVLGLVPPALLALLDGGWQPMVLVIVIYCVLNFVCQSLIQPRYVGGAVGLSTTVAFLALLFWAWMLGALGAILAIPLTLLAKALLIDIDPRARWAGALLGARGGG</sequence>
<dbReference type="GO" id="GO:0055085">
    <property type="term" value="P:transmembrane transport"/>
    <property type="evidence" value="ECO:0007669"/>
    <property type="project" value="TreeGrafter"/>
</dbReference>
<feature type="transmembrane region" description="Helical" evidence="6">
    <location>
        <begin position="250"/>
        <end position="268"/>
    </location>
</feature>
<protein>
    <submittedName>
        <fullName evidence="7">AI-2E family transporter</fullName>
    </submittedName>
</protein>
<evidence type="ECO:0000313" key="8">
    <source>
        <dbReference type="Proteomes" id="UP000185696"/>
    </source>
</evidence>
<dbReference type="EMBL" id="MSIF01000012">
    <property type="protein sequence ID" value="OLF08517.1"/>
    <property type="molecule type" value="Genomic_DNA"/>
</dbReference>
<keyword evidence="4 6" id="KW-1133">Transmembrane helix</keyword>
<comment type="subcellular location">
    <subcellularLocation>
        <location evidence="1">Membrane</location>
        <topology evidence="1">Multi-pass membrane protein</topology>
    </subcellularLocation>
</comment>
<organism evidence="7 8">
    <name type="scientific">Actinophytocola xinjiangensis</name>
    <dbReference type="NCBI Taxonomy" id="485602"/>
    <lineage>
        <taxon>Bacteria</taxon>
        <taxon>Bacillati</taxon>
        <taxon>Actinomycetota</taxon>
        <taxon>Actinomycetes</taxon>
        <taxon>Pseudonocardiales</taxon>
        <taxon>Pseudonocardiaceae</taxon>
    </lineage>
</organism>
<evidence type="ECO:0000256" key="1">
    <source>
        <dbReference type="ARBA" id="ARBA00004141"/>
    </source>
</evidence>
<dbReference type="Pfam" id="PF01594">
    <property type="entry name" value="AI-2E_transport"/>
    <property type="match status" value="1"/>
</dbReference>
<dbReference type="GO" id="GO:0016020">
    <property type="term" value="C:membrane"/>
    <property type="evidence" value="ECO:0007669"/>
    <property type="project" value="UniProtKB-SubCell"/>
</dbReference>
<gene>
    <name evidence="7" type="ORF">BLA60_23410</name>
</gene>
<feature type="transmembrane region" description="Helical" evidence="6">
    <location>
        <begin position="20"/>
        <end position="38"/>
    </location>
</feature>
<comment type="similarity">
    <text evidence="2">Belongs to the autoinducer-2 exporter (AI-2E) (TC 2.A.86) family.</text>
</comment>
<dbReference type="InterPro" id="IPR002549">
    <property type="entry name" value="AI-2E-like"/>
</dbReference>
<feature type="transmembrane region" description="Helical" evidence="6">
    <location>
        <begin position="125"/>
        <end position="150"/>
    </location>
</feature>
<evidence type="ECO:0000256" key="6">
    <source>
        <dbReference type="SAM" id="Phobius"/>
    </source>
</evidence>
<feature type="transmembrane region" description="Helical" evidence="6">
    <location>
        <begin position="224"/>
        <end position="243"/>
    </location>
</feature>
<evidence type="ECO:0000256" key="4">
    <source>
        <dbReference type="ARBA" id="ARBA00022989"/>
    </source>
</evidence>
<dbReference type="PANTHER" id="PTHR21716">
    <property type="entry name" value="TRANSMEMBRANE PROTEIN"/>
    <property type="match status" value="1"/>
</dbReference>
<feature type="transmembrane region" description="Helical" evidence="6">
    <location>
        <begin position="288"/>
        <end position="314"/>
    </location>
</feature>
<dbReference type="AlphaFoldDB" id="A0A7Z0WJ58"/>
<evidence type="ECO:0000313" key="7">
    <source>
        <dbReference type="EMBL" id="OLF08517.1"/>
    </source>
</evidence>